<feature type="binding site" evidence="13">
    <location>
        <position position="332"/>
    </location>
    <ligand>
        <name>Zn(2+)</name>
        <dbReference type="ChEBI" id="CHEBI:29105"/>
        <note>catalytic</note>
    </ligand>
</feature>
<keyword evidence="8 15" id="KW-0378">Hydrolase</keyword>
<dbReference type="GO" id="GO:0016285">
    <property type="term" value="F:alanyl aminopeptidase activity"/>
    <property type="evidence" value="ECO:0007669"/>
    <property type="project" value="UniProtKB-EC"/>
</dbReference>
<dbReference type="KEGG" id="hazt:108668146"/>
<dbReference type="FunFam" id="2.60.40.1910:FF:000002">
    <property type="entry name" value="Aminopeptidase"/>
    <property type="match status" value="1"/>
</dbReference>
<name>A0A8B7NB19_HYAAZ</name>
<evidence type="ECO:0000256" key="14">
    <source>
        <dbReference type="PIRSR" id="PIRSR634016-4"/>
    </source>
</evidence>
<dbReference type="InterPro" id="IPR014782">
    <property type="entry name" value="Peptidase_M1_dom"/>
</dbReference>
<dbReference type="GO" id="GO:0008270">
    <property type="term" value="F:zinc ion binding"/>
    <property type="evidence" value="ECO:0007669"/>
    <property type="project" value="UniProtKB-UniRule"/>
</dbReference>
<evidence type="ECO:0000256" key="15">
    <source>
        <dbReference type="RuleBase" id="RU364040"/>
    </source>
</evidence>
<comment type="similarity">
    <text evidence="3 15">Belongs to the peptidase M1 family.</text>
</comment>
<dbReference type="InterPro" id="IPR034016">
    <property type="entry name" value="M1_APN-typ"/>
</dbReference>
<dbReference type="GO" id="GO:0005737">
    <property type="term" value="C:cytoplasm"/>
    <property type="evidence" value="ECO:0007669"/>
    <property type="project" value="UniProtKB-SubCell"/>
</dbReference>
<dbReference type="PRINTS" id="PR00756">
    <property type="entry name" value="ALADIPTASE"/>
</dbReference>
<dbReference type="Gene3D" id="2.60.40.1910">
    <property type="match status" value="1"/>
</dbReference>
<protein>
    <recommendedName>
        <fullName evidence="15">Aminopeptidase</fullName>
        <ecNumber evidence="15">3.4.11.-</ecNumber>
    </recommendedName>
</protein>
<keyword evidence="19" id="KW-1185">Reference proteome</keyword>
<dbReference type="Pfam" id="PF17900">
    <property type="entry name" value="Peptidase_M1_N"/>
    <property type="match status" value="1"/>
</dbReference>
<feature type="active site" description="Proton acceptor" evidence="12">
    <location>
        <position position="310"/>
    </location>
</feature>
<dbReference type="GO" id="GO:0042277">
    <property type="term" value="F:peptide binding"/>
    <property type="evidence" value="ECO:0007669"/>
    <property type="project" value="TreeGrafter"/>
</dbReference>
<dbReference type="FunFam" id="1.10.390.10:FF:000001">
    <property type="entry name" value="Aminopeptidase"/>
    <property type="match status" value="1"/>
</dbReference>
<feature type="domain" description="Aminopeptidase N-like N-terminal" evidence="18">
    <location>
        <begin position="15"/>
        <end position="202"/>
    </location>
</feature>
<evidence type="ECO:0000256" key="1">
    <source>
        <dbReference type="ARBA" id="ARBA00004496"/>
    </source>
</evidence>
<dbReference type="RefSeq" id="XP_018010792.1">
    <property type="nucleotide sequence ID" value="XM_018155303.2"/>
</dbReference>
<dbReference type="AlphaFoldDB" id="A0A8B7NB19"/>
<evidence type="ECO:0000313" key="20">
    <source>
        <dbReference type="RefSeq" id="XP_018010792.1"/>
    </source>
</evidence>
<dbReference type="CTD" id="38175"/>
<evidence type="ECO:0000256" key="6">
    <source>
        <dbReference type="ARBA" id="ARBA00022670"/>
    </source>
</evidence>
<keyword evidence="7 13" id="KW-0479">Metal-binding</keyword>
<dbReference type="SUPFAM" id="SSF63737">
    <property type="entry name" value="Leukotriene A4 hydrolase N-terminal domain"/>
    <property type="match status" value="1"/>
</dbReference>
<comment type="catalytic activity">
    <reaction evidence="11">
        <text>Release of an N-terminal amino acid, preferentially alanine, from a wide range of peptides, amides and arylamides.</text>
        <dbReference type="EC" id="3.4.11.14"/>
    </reaction>
</comment>
<dbReference type="Proteomes" id="UP000694843">
    <property type="component" value="Unplaced"/>
</dbReference>
<evidence type="ECO:0000256" key="8">
    <source>
        <dbReference type="ARBA" id="ARBA00022801"/>
    </source>
</evidence>
<evidence type="ECO:0000256" key="9">
    <source>
        <dbReference type="ARBA" id="ARBA00022833"/>
    </source>
</evidence>
<gene>
    <name evidence="20" type="primary">LOC108668146</name>
</gene>
<dbReference type="CDD" id="cd09601">
    <property type="entry name" value="M1_APN-Q_like"/>
    <property type="match status" value="1"/>
</dbReference>
<organism evidence="19 20">
    <name type="scientific">Hyalella azteca</name>
    <name type="common">Amphipod</name>
    <dbReference type="NCBI Taxonomy" id="294128"/>
    <lineage>
        <taxon>Eukaryota</taxon>
        <taxon>Metazoa</taxon>
        <taxon>Ecdysozoa</taxon>
        <taxon>Arthropoda</taxon>
        <taxon>Crustacea</taxon>
        <taxon>Multicrustacea</taxon>
        <taxon>Malacostraca</taxon>
        <taxon>Eumalacostraca</taxon>
        <taxon>Peracarida</taxon>
        <taxon>Amphipoda</taxon>
        <taxon>Senticaudata</taxon>
        <taxon>Talitrida</taxon>
        <taxon>Talitroidea</taxon>
        <taxon>Hyalellidae</taxon>
        <taxon>Hyalella</taxon>
    </lineage>
</organism>
<dbReference type="InterPro" id="IPR050344">
    <property type="entry name" value="Peptidase_M1_aminopeptidases"/>
</dbReference>
<dbReference type="InterPro" id="IPR024571">
    <property type="entry name" value="ERAP1-like_C_dom"/>
</dbReference>
<keyword evidence="4 15" id="KW-0031">Aminopeptidase</keyword>
<comment type="cofactor">
    <cofactor evidence="13 15">
        <name>Zn(2+)</name>
        <dbReference type="ChEBI" id="CHEBI:29105"/>
    </cofactor>
    <text evidence="13 15">Binds 1 zinc ion per subunit.</text>
</comment>
<dbReference type="OMA" id="MMEYVAI"/>
<feature type="binding site" evidence="13">
    <location>
        <position position="309"/>
    </location>
    <ligand>
        <name>Zn(2+)</name>
        <dbReference type="ChEBI" id="CHEBI:29105"/>
        <note>catalytic</note>
    </ligand>
</feature>
<evidence type="ECO:0000256" key="4">
    <source>
        <dbReference type="ARBA" id="ARBA00022438"/>
    </source>
</evidence>
<evidence type="ECO:0000256" key="3">
    <source>
        <dbReference type="ARBA" id="ARBA00010136"/>
    </source>
</evidence>
<dbReference type="InterPro" id="IPR042097">
    <property type="entry name" value="Aminopeptidase_N-like_N_sf"/>
</dbReference>
<dbReference type="SUPFAM" id="SSF55486">
    <property type="entry name" value="Metalloproteases ('zincins'), catalytic domain"/>
    <property type="match status" value="1"/>
</dbReference>
<evidence type="ECO:0000259" key="17">
    <source>
        <dbReference type="Pfam" id="PF11838"/>
    </source>
</evidence>
<dbReference type="GO" id="GO:0006508">
    <property type="term" value="P:proteolysis"/>
    <property type="evidence" value="ECO:0007669"/>
    <property type="project" value="UniProtKB-KW"/>
</dbReference>
<dbReference type="FunFam" id="2.60.40.1730:FF:000002">
    <property type="entry name" value="Aminopeptidase"/>
    <property type="match status" value="1"/>
</dbReference>
<accession>A0A8B7NB19</accession>
<evidence type="ECO:0000256" key="10">
    <source>
        <dbReference type="ARBA" id="ARBA00023049"/>
    </source>
</evidence>
<dbReference type="GO" id="GO:0005615">
    <property type="term" value="C:extracellular space"/>
    <property type="evidence" value="ECO:0007669"/>
    <property type="project" value="TreeGrafter"/>
</dbReference>
<evidence type="ECO:0000259" key="16">
    <source>
        <dbReference type="Pfam" id="PF01433"/>
    </source>
</evidence>
<reference evidence="20" key="1">
    <citation type="submission" date="2025-08" db="UniProtKB">
        <authorList>
            <consortium name="RefSeq"/>
        </authorList>
    </citation>
    <scope>IDENTIFICATION</scope>
    <source>
        <tissue evidence="20">Whole organism</tissue>
    </source>
</reference>
<evidence type="ECO:0000256" key="2">
    <source>
        <dbReference type="ARBA" id="ARBA00004609"/>
    </source>
</evidence>
<dbReference type="Gene3D" id="1.10.390.10">
    <property type="entry name" value="Neutral Protease Domain 2"/>
    <property type="match status" value="1"/>
</dbReference>
<keyword evidence="6 15" id="KW-0645">Protease</keyword>
<dbReference type="GeneID" id="108668146"/>
<dbReference type="Pfam" id="PF01433">
    <property type="entry name" value="Peptidase_M1"/>
    <property type="match status" value="1"/>
</dbReference>
<dbReference type="InterPro" id="IPR001930">
    <property type="entry name" value="Peptidase_M1"/>
</dbReference>
<feature type="domain" description="ERAP1-like C-terminal" evidence="17">
    <location>
        <begin position="532"/>
        <end position="847"/>
    </location>
</feature>
<dbReference type="Gene3D" id="1.25.50.20">
    <property type="match status" value="1"/>
</dbReference>
<keyword evidence="9 13" id="KW-0862">Zinc</keyword>
<dbReference type="PANTHER" id="PTHR11533">
    <property type="entry name" value="PROTEASE M1 ZINC METALLOPROTEASE"/>
    <property type="match status" value="1"/>
</dbReference>
<sequence>MSSKSSYLLPRDVLPYHYDLNILINFEELSFSGEVSIKIKIKSPTRVIKLHAVGLSIPSASVTYDETKEVVNSVSVDCDDASQTMSINFVEELVVGDGTLSLQAYTAPLDTQMHGLYRSKYLGEDGNVRWMAVTQFEAVSARRCFPCWDEPELKATFSLTLTVPKGKTALSNMPEDNRKDSQENSSLDVITFQKSPIMSTYLVAIVVGEYEVLENVLDCGVKVRVFTPLGKKAQGEFALDVASRVLPYYTDYFKVPYPLPKLDLITVPDFSAGAMENWGLITCRESLMLCDPINSSSLNKQRVVIYIAHEVAHQWFGNLVTMQWWTHLWLNEGYANFSQTLCADHLFPEYDIWTQFLSQAFIPALELDSLDSTHPVEVDVQSADSVDEIFDEISYDKGASVIRMLHRYLGNENFQIGMNLYLTRHQYSNTCTEDLWKALADASGKPVEKVMSPWTRQSGFPMVSVEAQTEADSITLHVSQTRFFLNGSKDSSNALWAVPIDVACSMDDKIRCILLDKSSATLELPAMSPNDWIKINAGACGFYRTKYSSDLLKRLVPQLSNQTLPTLDRINILDDLLAMVQAGHTSTVELLEVLKAYKGEEDYSVFMSIKNCTSTLSSVLSHRKELKSLMAPFIRDLFANIHQKLGWEPNESESYLDKLLRPMVLSTLGENGEQSVIQKCQSLLVDHVSGSKMLPADLRACVYKTCMIHGDASTLNTLMKLHRDADSQEERDRLSRCMGATSQLDLLTSVLEFTLEEIRPQDIPFVLYSAAGYSAEGSAFVWEYFKTNYHSKFVPLYADSDLMIRLIKFVSGNFASDDKAEDIRSFFAALQFPPGWRGAQQNIENIRLNAAWLERDADAVSQYLKQWQ</sequence>
<evidence type="ECO:0000259" key="18">
    <source>
        <dbReference type="Pfam" id="PF17900"/>
    </source>
</evidence>
<dbReference type="InterPro" id="IPR045357">
    <property type="entry name" value="Aminopeptidase_N-like_N"/>
</dbReference>
<evidence type="ECO:0000256" key="12">
    <source>
        <dbReference type="PIRSR" id="PIRSR634016-1"/>
    </source>
</evidence>
<dbReference type="OrthoDB" id="275509at2759"/>
<dbReference type="InterPro" id="IPR027268">
    <property type="entry name" value="Peptidase_M4/M1_CTD_sf"/>
</dbReference>
<dbReference type="GO" id="GO:0070006">
    <property type="term" value="F:metalloaminopeptidase activity"/>
    <property type="evidence" value="ECO:0007669"/>
    <property type="project" value="TreeGrafter"/>
</dbReference>
<dbReference type="PANTHER" id="PTHR11533:SF174">
    <property type="entry name" value="PUROMYCIN-SENSITIVE AMINOPEPTIDASE-RELATED"/>
    <property type="match status" value="1"/>
</dbReference>
<keyword evidence="5" id="KW-0963">Cytoplasm</keyword>
<dbReference type="GO" id="GO:0043171">
    <property type="term" value="P:peptide catabolic process"/>
    <property type="evidence" value="ECO:0007669"/>
    <property type="project" value="TreeGrafter"/>
</dbReference>
<dbReference type="EC" id="3.4.11.-" evidence="15"/>
<evidence type="ECO:0000256" key="11">
    <source>
        <dbReference type="ARBA" id="ARBA00052895"/>
    </source>
</evidence>
<feature type="binding site" evidence="13">
    <location>
        <position position="313"/>
    </location>
    <ligand>
        <name>Zn(2+)</name>
        <dbReference type="ChEBI" id="CHEBI:29105"/>
        <note>catalytic</note>
    </ligand>
</feature>
<dbReference type="GO" id="GO:0005886">
    <property type="term" value="C:plasma membrane"/>
    <property type="evidence" value="ECO:0007669"/>
    <property type="project" value="UniProtKB-SubCell"/>
</dbReference>
<proteinExistence type="inferred from homology"/>
<feature type="site" description="Transition state stabilizer" evidence="14">
    <location>
        <position position="395"/>
    </location>
</feature>
<evidence type="ECO:0000256" key="5">
    <source>
        <dbReference type="ARBA" id="ARBA00022490"/>
    </source>
</evidence>
<evidence type="ECO:0000256" key="13">
    <source>
        <dbReference type="PIRSR" id="PIRSR634016-3"/>
    </source>
</evidence>
<dbReference type="Pfam" id="PF11838">
    <property type="entry name" value="ERAP1_C"/>
    <property type="match status" value="1"/>
</dbReference>
<keyword evidence="10 15" id="KW-0482">Metalloprotease</keyword>
<feature type="domain" description="Peptidase M1 membrane alanine aminopeptidase" evidence="16">
    <location>
        <begin position="237"/>
        <end position="454"/>
    </location>
</feature>
<dbReference type="Gene3D" id="2.60.40.1730">
    <property type="entry name" value="tricorn interacting facor f3 domain"/>
    <property type="match status" value="1"/>
</dbReference>
<evidence type="ECO:0000256" key="7">
    <source>
        <dbReference type="ARBA" id="ARBA00022723"/>
    </source>
</evidence>
<comment type="subcellular location">
    <subcellularLocation>
        <location evidence="2">Cell membrane</location>
        <topology evidence="2">Lipid-anchor</topology>
        <topology evidence="2">GPI-anchor</topology>
    </subcellularLocation>
    <subcellularLocation>
        <location evidence="1">Cytoplasm</location>
    </subcellularLocation>
</comment>
<evidence type="ECO:0000313" key="19">
    <source>
        <dbReference type="Proteomes" id="UP000694843"/>
    </source>
</evidence>